<feature type="transmembrane region" description="Helical" evidence="7">
    <location>
        <begin position="363"/>
        <end position="386"/>
    </location>
</feature>
<comment type="subcellular location">
    <subcellularLocation>
        <location evidence="1 7">Cell membrane</location>
        <topology evidence="1 7">Multi-pass membrane protein</topology>
    </subcellularLocation>
</comment>
<keyword evidence="6 7" id="KW-0472">Membrane</keyword>
<keyword evidence="4 7" id="KW-0812">Transmembrane</keyword>
<feature type="transmembrane region" description="Helical" evidence="7">
    <location>
        <begin position="287"/>
        <end position="306"/>
    </location>
</feature>
<feature type="transmembrane region" description="Helical" evidence="7">
    <location>
        <begin position="493"/>
        <end position="514"/>
    </location>
</feature>
<protein>
    <submittedName>
        <fullName evidence="9">Thiamine/thiamine pyrophosphate ABC transporter permease ThiP</fullName>
    </submittedName>
</protein>
<evidence type="ECO:0000256" key="3">
    <source>
        <dbReference type="ARBA" id="ARBA00022475"/>
    </source>
</evidence>
<evidence type="ECO:0000256" key="4">
    <source>
        <dbReference type="ARBA" id="ARBA00022692"/>
    </source>
</evidence>
<feature type="transmembrane region" description="Helical" evidence="7">
    <location>
        <begin position="55"/>
        <end position="76"/>
    </location>
</feature>
<feature type="transmembrane region" description="Helical" evidence="7">
    <location>
        <begin position="88"/>
        <end position="110"/>
    </location>
</feature>
<keyword evidence="3" id="KW-1003">Cell membrane</keyword>
<gene>
    <name evidence="9" type="ORF">ACFFUT_17735</name>
</gene>
<dbReference type="Proteomes" id="UP001589683">
    <property type="component" value="Unassembled WGS sequence"/>
</dbReference>
<evidence type="ECO:0000256" key="7">
    <source>
        <dbReference type="RuleBase" id="RU363032"/>
    </source>
</evidence>
<evidence type="ECO:0000259" key="8">
    <source>
        <dbReference type="PROSITE" id="PS50928"/>
    </source>
</evidence>
<dbReference type="SUPFAM" id="SSF161098">
    <property type="entry name" value="MetI-like"/>
    <property type="match status" value="2"/>
</dbReference>
<evidence type="ECO:0000256" key="6">
    <source>
        <dbReference type="ARBA" id="ARBA00023136"/>
    </source>
</evidence>
<keyword evidence="5 7" id="KW-1133">Transmembrane helix</keyword>
<sequence length="524" mass="55755">MAKRLVPIKPVYGLGAVSAALILLLTLGTLAAVVTRAEGVSALRPADWAALRFTLWQAFLSASLSVLLAVPVARALARRQFFGRSALVTLLGAPFILPVIVAVLGLLAVFGRSGILSTMLGWVGLPPVHIYGLHGVVLAHVFFNIPLATRLILQGWLAIPAERFRLAASLGFDNADIQRVLEWPMLRAVVPGIFMVIFLLCMTSFAVVLALGGGPKATTLELAIYQAFRFDFDLGKAALLAVIQFGLCAVVAVIAWRVATPAGMGAGLDRTVERWDTSNPVLRAQDFTVLVFAKLFLLTPLVVIFLKGAGAVWTLPDVVWWSAFRSVLVALGSAALAISLALSLALLAVKLGQKRTAGFVEGFGYLTIAASPLVVGTGLFIMIFPFARPSDLALPVTAIVNAAMSLPFALRALSPALRDIENDFGRLADSLGLSGWSRMRLLILPRMRRPLGFAAGLAAALSMGDLGVIALFADPESATLPLQMFRLMTAYRMGDAAGAALVLLALSLCLFWVFDRGGRVDADT</sequence>
<organism evidence="9 10">
    <name type="scientific">Pseudohalocynthiibacter aestuariivivens</name>
    <dbReference type="NCBI Taxonomy" id="1591409"/>
    <lineage>
        <taxon>Bacteria</taxon>
        <taxon>Pseudomonadati</taxon>
        <taxon>Pseudomonadota</taxon>
        <taxon>Alphaproteobacteria</taxon>
        <taxon>Rhodobacterales</taxon>
        <taxon>Paracoccaceae</taxon>
        <taxon>Pseudohalocynthiibacter</taxon>
    </lineage>
</organism>
<evidence type="ECO:0000256" key="2">
    <source>
        <dbReference type="ARBA" id="ARBA00022448"/>
    </source>
</evidence>
<accession>A0ABV5JJK4</accession>
<keyword evidence="2 7" id="KW-0813">Transport</keyword>
<feature type="transmembrane region" description="Helical" evidence="7">
    <location>
        <begin position="326"/>
        <end position="351"/>
    </location>
</feature>
<dbReference type="RefSeq" id="WP_213890445.1">
    <property type="nucleotide sequence ID" value="NZ_JAGFNU010000011.1"/>
</dbReference>
<dbReference type="CDD" id="cd06261">
    <property type="entry name" value="TM_PBP2"/>
    <property type="match status" value="2"/>
</dbReference>
<feature type="domain" description="ABC transmembrane type-1" evidence="8">
    <location>
        <begin position="51"/>
        <end position="255"/>
    </location>
</feature>
<proteinExistence type="inferred from homology"/>
<dbReference type="PANTHER" id="PTHR30183">
    <property type="entry name" value="MOLYBDENUM TRANSPORT SYSTEM PERMEASE PROTEIN MODB"/>
    <property type="match status" value="1"/>
</dbReference>
<keyword evidence="10" id="KW-1185">Reference proteome</keyword>
<feature type="transmembrane region" description="Helical" evidence="7">
    <location>
        <begin position="392"/>
        <end position="410"/>
    </location>
</feature>
<dbReference type="EMBL" id="JBHMEA010000050">
    <property type="protein sequence ID" value="MFB9233639.1"/>
    <property type="molecule type" value="Genomic_DNA"/>
</dbReference>
<dbReference type="InterPro" id="IPR000515">
    <property type="entry name" value="MetI-like"/>
</dbReference>
<dbReference type="PANTHER" id="PTHR30183:SF9">
    <property type="entry name" value="THIAMINE TRANSPORT SYSTEM PERMEASE PROTEIN THIP"/>
    <property type="match status" value="1"/>
</dbReference>
<feature type="transmembrane region" description="Helical" evidence="7">
    <location>
        <begin position="188"/>
        <end position="214"/>
    </location>
</feature>
<dbReference type="Pfam" id="PF00528">
    <property type="entry name" value="BPD_transp_1"/>
    <property type="match status" value="1"/>
</dbReference>
<evidence type="ECO:0000313" key="10">
    <source>
        <dbReference type="Proteomes" id="UP001589683"/>
    </source>
</evidence>
<feature type="transmembrane region" description="Helical" evidence="7">
    <location>
        <begin position="451"/>
        <end position="473"/>
    </location>
</feature>
<dbReference type="Gene3D" id="1.10.3720.10">
    <property type="entry name" value="MetI-like"/>
    <property type="match status" value="2"/>
</dbReference>
<comment type="caution">
    <text evidence="9">The sequence shown here is derived from an EMBL/GenBank/DDBJ whole genome shotgun (WGS) entry which is preliminary data.</text>
</comment>
<feature type="transmembrane region" description="Helical" evidence="7">
    <location>
        <begin position="130"/>
        <end position="153"/>
    </location>
</feature>
<evidence type="ECO:0000313" key="9">
    <source>
        <dbReference type="EMBL" id="MFB9233639.1"/>
    </source>
</evidence>
<reference evidence="9 10" key="1">
    <citation type="submission" date="2024-09" db="EMBL/GenBank/DDBJ databases">
        <authorList>
            <person name="Sun Q."/>
            <person name="Mori K."/>
        </authorList>
    </citation>
    <scope>NUCLEOTIDE SEQUENCE [LARGE SCALE GENOMIC DNA]</scope>
    <source>
        <strain evidence="9 10">CECT 8726</strain>
    </source>
</reference>
<feature type="domain" description="ABC transmembrane type-1" evidence="8">
    <location>
        <begin position="323"/>
        <end position="514"/>
    </location>
</feature>
<evidence type="ECO:0000256" key="5">
    <source>
        <dbReference type="ARBA" id="ARBA00022989"/>
    </source>
</evidence>
<evidence type="ECO:0000256" key="1">
    <source>
        <dbReference type="ARBA" id="ARBA00004651"/>
    </source>
</evidence>
<comment type="similarity">
    <text evidence="7">Belongs to the binding-protein-dependent transport system permease family.</text>
</comment>
<feature type="transmembrane region" description="Helical" evidence="7">
    <location>
        <begin position="234"/>
        <end position="256"/>
    </location>
</feature>
<name>A0ABV5JJK4_9RHOB</name>
<dbReference type="PROSITE" id="PS50928">
    <property type="entry name" value="ABC_TM1"/>
    <property type="match status" value="2"/>
</dbReference>
<dbReference type="InterPro" id="IPR035906">
    <property type="entry name" value="MetI-like_sf"/>
</dbReference>